<evidence type="ECO:0000256" key="1">
    <source>
        <dbReference type="SAM" id="MobiDB-lite"/>
    </source>
</evidence>
<proteinExistence type="predicted"/>
<dbReference type="EMBL" id="MFJR01000007">
    <property type="protein sequence ID" value="OGG26957.1"/>
    <property type="molecule type" value="Genomic_DNA"/>
</dbReference>
<gene>
    <name evidence="2" type="ORF">A2960_02310</name>
</gene>
<organism evidence="2 3">
    <name type="scientific">Candidatus Gottesmanbacteria bacterium RIFCSPLOWO2_01_FULL_39_12b</name>
    <dbReference type="NCBI Taxonomy" id="1798388"/>
    <lineage>
        <taxon>Bacteria</taxon>
        <taxon>Candidatus Gottesmaniibacteriota</taxon>
    </lineage>
</organism>
<name>A0A1F6ARP9_9BACT</name>
<comment type="caution">
    <text evidence="2">The sequence shown here is derived from an EMBL/GenBank/DDBJ whole genome shotgun (WGS) entry which is preliminary data.</text>
</comment>
<dbReference type="Proteomes" id="UP000176609">
    <property type="component" value="Unassembled WGS sequence"/>
</dbReference>
<sequence length="771" mass="83954">MVGVIAERVGVVPSGVLTNPSRGPGSMVNGVPTLSTPHDEGFERESGIPDPGRVTVFDRLSIPDAVFEDAVGRLRSGFETIGIDEHTINITVQAFRELHERKPEAVRAFQSVVDDFKNGVVGPGMQPMYDAATGKNENGSILTDFLMGLNSVGSVAAASYLLLETLRRRKSPLLSRSPFSYLLKPDDPRTKKWLRHYNNRQTISIGFTVLTGLGLACDFVIGTTAPAVGSSTPIIPSPGDGNTPSPDSQTATPMPATPSEEVNPAKTETPPPPIYSAENLFGFLDNPRSIFEAIDEIGNPSGHEEDFFVKAHRFSLKEMQDISFNVTGRYGIDPNTASSLAENMQYLLDQTAVSVPEGQVYFFSNGLSGDNFRSLLLLASKDGNQLWVSKDSATGQLNLLLDSASGLQEKSFGRWISDGPVPQDADRILTPLDLRNIGGVGNIHVVFQNGTEFAYLGTTSDQVKSGEDVVASVFDARSQQWLDSGLAIPSPTPTETPAPTDTPMPVITPDSELLIKPIYLAVNIASIPSQSINQTGVSILYGGYYYSRSPDINKNTIVERLSTFDGFDGAVIYADVNGRPRTGGNQRAYVTIEHGGYPQQPEGPWAMEESFNVLKAPSNLKNSGWDQDPIAMLVSIGMHVDATHEDTKFRTAGGIRLYYDGGKYYISLYRVNTNRSTTDAEISSPQEVELRVKQSIRLELFYDSNNNNRASIKAFLIKYDDQGNKSYVFIGQTPLANDLTPIKGPITYLGAYVGNPVTDYEIVVGEMKIFR</sequence>
<evidence type="ECO:0000313" key="3">
    <source>
        <dbReference type="Proteomes" id="UP000176609"/>
    </source>
</evidence>
<dbReference type="AlphaFoldDB" id="A0A1F6ARP9"/>
<feature type="region of interest" description="Disordered" evidence="1">
    <location>
        <begin position="230"/>
        <end position="271"/>
    </location>
</feature>
<reference evidence="2 3" key="1">
    <citation type="journal article" date="2016" name="Nat. Commun.">
        <title>Thousands of microbial genomes shed light on interconnected biogeochemical processes in an aquifer system.</title>
        <authorList>
            <person name="Anantharaman K."/>
            <person name="Brown C.T."/>
            <person name="Hug L.A."/>
            <person name="Sharon I."/>
            <person name="Castelle C.J."/>
            <person name="Probst A.J."/>
            <person name="Thomas B.C."/>
            <person name="Singh A."/>
            <person name="Wilkins M.J."/>
            <person name="Karaoz U."/>
            <person name="Brodie E.L."/>
            <person name="Williams K.H."/>
            <person name="Hubbard S.S."/>
            <person name="Banfield J.F."/>
        </authorList>
    </citation>
    <scope>NUCLEOTIDE SEQUENCE [LARGE SCALE GENOMIC DNA]</scope>
</reference>
<accession>A0A1F6ARP9</accession>
<evidence type="ECO:0000313" key="2">
    <source>
        <dbReference type="EMBL" id="OGG26957.1"/>
    </source>
</evidence>
<protein>
    <submittedName>
        <fullName evidence="2">Uncharacterized protein</fullName>
    </submittedName>
</protein>
<feature type="compositionally biased region" description="Polar residues" evidence="1">
    <location>
        <begin position="230"/>
        <end position="252"/>
    </location>
</feature>